<protein>
    <submittedName>
        <fullName evidence="2">Ig-like domain-containing protein</fullName>
    </submittedName>
</protein>
<dbReference type="Proteomes" id="UP001476950">
    <property type="component" value="Unassembled WGS sequence"/>
</dbReference>
<accession>A0ABV0KUB1</accession>
<dbReference type="RefSeq" id="WP_190453041.1">
    <property type="nucleotide sequence ID" value="NZ_JAMPLM010000093.1"/>
</dbReference>
<dbReference type="SUPFAM" id="SSF81296">
    <property type="entry name" value="E set domains"/>
    <property type="match status" value="2"/>
</dbReference>
<dbReference type="Gene3D" id="2.60.40.10">
    <property type="entry name" value="Immunoglobulins"/>
    <property type="match status" value="3"/>
</dbReference>
<dbReference type="EMBL" id="JAMPLM010000093">
    <property type="protein sequence ID" value="MEP1062800.1"/>
    <property type="molecule type" value="Genomic_DNA"/>
</dbReference>
<feature type="region of interest" description="Disordered" evidence="1">
    <location>
        <begin position="890"/>
        <end position="918"/>
    </location>
</feature>
<name>A0ABV0KUB1_9CYAN</name>
<organism evidence="2 3">
    <name type="scientific">Stenomitos frigidus AS-A4</name>
    <dbReference type="NCBI Taxonomy" id="2933935"/>
    <lineage>
        <taxon>Bacteria</taxon>
        <taxon>Bacillati</taxon>
        <taxon>Cyanobacteriota</taxon>
        <taxon>Cyanophyceae</taxon>
        <taxon>Leptolyngbyales</taxon>
        <taxon>Leptolyngbyaceae</taxon>
        <taxon>Stenomitos</taxon>
    </lineage>
</organism>
<dbReference type="InterPro" id="IPR013783">
    <property type="entry name" value="Ig-like_fold"/>
</dbReference>
<evidence type="ECO:0000313" key="3">
    <source>
        <dbReference type="Proteomes" id="UP001476950"/>
    </source>
</evidence>
<sequence>MIKLQAGGVAPVISYNVPEATSHSGRNFIDLQIPDSYFIPPKAPTAKMNALTATSLRAASVAPTEVTAAQVKAELVQQLAMIQDPLSTELQNLDPDEVVMMAQAGKQLALYHSTTGKVKYTYVDKRLETKTPPFVPDQHLPEFIDEGIEQETMGDGVSGEMADNRTPIASMLPPRDRDPREPDPEPIEQIVTATVNITAPTNNETILGSATGAQFTISGTASARRYIAGRPSTSVRISQVLVKVGNGEYQTATLNGSSWSFAARATNSGSLPIQVQAVALGGESDVKSITVNVSLEQPDRIAPVVAIASPPNGTTVTAPTGSNSVPISISGTATDNKGVQLVELMVDNNNQYVQVDPKAAGNWSAWSKQISLAPGSHTITVRATDAAGNTAPSSINVTVNVAPPADRTGPAIVITSPAANAKINGVFSGATVTVEGSASDPSGVASVQLFLNGNPIPSSARPKNGNDWSSWSANLLITDSGFFTITARATDSLGNANDATVGVNVTLMPDIVSRLTRLILVESYQLSSYLGNYGAGRTIKTFSLLPGEKTRISIKTYTRTEESAKSAASILDSVTDERVEEFETLMANEHSNQKNYQESKMYKVGASAKASWGWGSATISGELGGNSNSAREEFAKNVANATRKQADRASAKREMQVNTAYEVRQQTGEETAIEREVENINVSRTLNFVFRQMNQEFITLLHLVDVRVGFFRVEQINGKEENVYQEVSLPELDSLLKQVVLLEKRSEVKNAILRQLMNVFDYQDQRHSFIEEKVFLDERGQEIPNFRYLRAKKDYVSTYRDRATDTEIQVPGIILAANKYVLRTEGMMVEALLGQGNGLDDYSQGLQDQTVQAKILSNAQLQAEIDRQQLAMQIIASKDQDAAKLYDLMYRPAQPAAQPKPEQPKAQEKDNGQLSHVN</sequence>
<gene>
    <name evidence="2" type="ORF">NDI38_30965</name>
</gene>
<dbReference type="InterPro" id="IPR014756">
    <property type="entry name" value="Ig_E-set"/>
</dbReference>
<proteinExistence type="predicted"/>
<dbReference type="Pfam" id="PF17957">
    <property type="entry name" value="Big_7"/>
    <property type="match status" value="2"/>
</dbReference>
<evidence type="ECO:0000313" key="2">
    <source>
        <dbReference type="EMBL" id="MEP1062800.1"/>
    </source>
</evidence>
<feature type="region of interest" description="Disordered" evidence="1">
    <location>
        <begin position="158"/>
        <end position="185"/>
    </location>
</feature>
<keyword evidence="3" id="KW-1185">Reference proteome</keyword>
<comment type="caution">
    <text evidence="2">The sequence shown here is derived from an EMBL/GenBank/DDBJ whole genome shotgun (WGS) entry which is preliminary data.</text>
</comment>
<feature type="compositionally biased region" description="Basic and acidic residues" evidence="1">
    <location>
        <begin position="174"/>
        <end position="183"/>
    </location>
</feature>
<reference evidence="2 3" key="1">
    <citation type="submission" date="2022-04" db="EMBL/GenBank/DDBJ databases">
        <title>Positive selection, recombination, and allopatry shape intraspecific diversity of widespread and dominant cyanobacteria.</title>
        <authorList>
            <person name="Wei J."/>
            <person name="Shu W."/>
            <person name="Hu C."/>
        </authorList>
    </citation>
    <scope>NUCLEOTIDE SEQUENCE [LARGE SCALE GENOMIC DNA]</scope>
    <source>
        <strain evidence="2 3">AS-A4</strain>
    </source>
</reference>
<evidence type="ECO:0000256" key="1">
    <source>
        <dbReference type="SAM" id="MobiDB-lite"/>
    </source>
</evidence>
<feature type="compositionally biased region" description="Basic and acidic residues" evidence="1">
    <location>
        <begin position="902"/>
        <end position="911"/>
    </location>
</feature>